<dbReference type="Proteomes" id="UP000179010">
    <property type="component" value="Unassembled WGS sequence"/>
</dbReference>
<dbReference type="FunFam" id="3.40.50.300:FF:000040">
    <property type="entry name" value="GTPase Der"/>
    <property type="match status" value="1"/>
</dbReference>
<dbReference type="AlphaFoldDB" id="A0A1F4PPN3"/>
<dbReference type="CDD" id="cd01894">
    <property type="entry name" value="EngA1"/>
    <property type="match status" value="1"/>
</dbReference>
<dbReference type="InterPro" id="IPR032859">
    <property type="entry name" value="KH_dom-like"/>
</dbReference>
<evidence type="ECO:0000256" key="2">
    <source>
        <dbReference type="ARBA" id="ARBA00020953"/>
    </source>
</evidence>
<dbReference type="PANTHER" id="PTHR43834:SF6">
    <property type="entry name" value="GTPASE DER"/>
    <property type="match status" value="1"/>
</dbReference>
<comment type="subunit">
    <text evidence="8">Associates with the 50S ribosomal subunit.</text>
</comment>
<dbReference type="Gene3D" id="3.30.300.20">
    <property type="match status" value="1"/>
</dbReference>
<dbReference type="GO" id="GO:0043022">
    <property type="term" value="F:ribosome binding"/>
    <property type="evidence" value="ECO:0007669"/>
    <property type="project" value="TreeGrafter"/>
</dbReference>
<comment type="function">
    <text evidence="8 10">GTPase that plays an essential role in the late steps of ribosome biogenesis.</text>
</comment>
<accession>A0A1F4PPN3</accession>
<dbReference type="InterPro" id="IPR015946">
    <property type="entry name" value="KH_dom-like_a/b"/>
</dbReference>
<proteinExistence type="inferred from homology"/>
<organism evidence="12 13">
    <name type="scientific">candidate division Kazan bacterium RIFCSPLOWO2_01_FULL_48_13</name>
    <dbReference type="NCBI Taxonomy" id="1798539"/>
    <lineage>
        <taxon>Bacteria</taxon>
        <taxon>Bacteria division Kazan-3B-28</taxon>
    </lineage>
</organism>
<evidence type="ECO:0000256" key="1">
    <source>
        <dbReference type="ARBA" id="ARBA00008279"/>
    </source>
</evidence>
<feature type="domain" description="EngA-type G" evidence="11">
    <location>
        <begin position="7"/>
        <end position="171"/>
    </location>
</feature>
<dbReference type="HAMAP" id="MF_00195">
    <property type="entry name" value="GTPase_Der"/>
    <property type="match status" value="1"/>
</dbReference>
<keyword evidence="4 10" id="KW-0677">Repeat</keyword>
<reference evidence="12 13" key="1">
    <citation type="journal article" date="2016" name="Nat. Commun.">
        <title>Thousands of microbial genomes shed light on interconnected biogeochemical processes in an aquifer system.</title>
        <authorList>
            <person name="Anantharaman K."/>
            <person name="Brown C.T."/>
            <person name="Hug L.A."/>
            <person name="Sharon I."/>
            <person name="Castelle C.J."/>
            <person name="Probst A.J."/>
            <person name="Thomas B.C."/>
            <person name="Singh A."/>
            <person name="Wilkins M.J."/>
            <person name="Karaoz U."/>
            <person name="Brodie E.L."/>
            <person name="Williams K.H."/>
            <person name="Hubbard S.S."/>
            <person name="Banfield J.F."/>
        </authorList>
    </citation>
    <scope>NUCLEOTIDE SEQUENCE [LARGE SCALE GENOMIC DNA]</scope>
</reference>
<gene>
    <name evidence="8" type="primary">der</name>
    <name evidence="12" type="ORF">A2994_00950</name>
</gene>
<dbReference type="SUPFAM" id="SSF52540">
    <property type="entry name" value="P-loop containing nucleoside triphosphate hydrolases"/>
    <property type="match status" value="2"/>
</dbReference>
<feature type="binding site" evidence="8">
    <location>
        <begin position="13"/>
        <end position="20"/>
    </location>
    <ligand>
        <name>GTP</name>
        <dbReference type="ChEBI" id="CHEBI:37565"/>
        <label>1</label>
    </ligand>
</feature>
<dbReference type="Pfam" id="PF01926">
    <property type="entry name" value="MMR_HSR1"/>
    <property type="match status" value="2"/>
</dbReference>
<evidence type="ECO:0000313" key="12">
    <source>
        <dbReference type="EMBL" id="OGB85575.1"/>
    </source>
</evidence>
<dbReference type="Pfam" id="PF14714">
    <property type="entry name" value="KH_dom-like"/>
    <property type="match status" value="1"/>
</dbReference>
<dbReference type="GO" id="GO:0005525">
    <property type="term" value="F:GTP binding"/>
    <property type="evidence" value="ECO:0007669"/>
    <property type="project" value="UniProtKB-UniRule"/>
</dbReference>
<evidence type="ECO:0000256" key="9">
    <source>
        <dbReference type="PROSITE-ProRule" id="PRU01049"/>
    </source>
</evidence>
<dbReference type="NCBIfam" id="TIGR00231">
    <property type="entry name" value="small_GTP"/>
    <property type="match status" value="2"/>
</dbReference>
<dbReference type="InterPro" id="IPR005225">
    <property type="entry name" value="Small_GTP-bd"/>
</dbReference>
<evidence type="ECO:0000256" key="7">
    <source>
        <dbReference type="ARBA" id="ARBA00032345"/>
    </source>
</evidence>
<evidence type="ECO:0000256" key="4">
    <source>
        <dbReference type="ARBA" id="ARBA00022737"/>
    </source>
</evidence>
<keyword evidence="6 8" id="KW-0342">GTP-binding</keyword>
<evidence type="ECO:0000313" key="13">
    <source>
        <dbReference type="Proteomes" id="UP000179010"/>
    </source>
</evidence>
<keyword evidence="3 8" id="KW-0690">Ribosome biogenesis</keyword>
<evidence type="ECO:0000256" key="8">
    <source>
        <dbReference type="HAMAP-Rule" id="MF_00195"/>
    </source>
</evidence>
<dbReference type="CDD" id="cd01895">
    <property type="entry name" value="EngA2"/>
    <property type="match status" value="1"/>
</dbReference>
<dbReference type="InterPro" id="IPR016484">
    <property type="entry name" value="GTPase_Der"/>
</dbReference>
<evidence type="ECO:0000256" key="3">
    <source>
        <dbReference type="ARBA" id="ARBA00022517"/>
    </source>
</evidence>
<dbReference type="PANTHER" id="PTHR43834">
    <property type="entry name" value="GTPASE DER"/>
    <property type="match status" value="1"/>
</dbReference>
<dbReference type="NCBIfam" id="TIGR03594">
    <property type="entry name" value="GTPase_EngA"/>
    <property type="match status" value="1"/>
</dbReference>
<dbReference type="EMBL" id="METE01000002">
    <property type="protein sequence ID" value="OGB85575.1"/>
    <property type="molecule type" value="Genomic_DNA"/>
</dbReference>
<dbReference type="PROSITE" id="PS51712">
    <property type="entry name" value="G_ENGA"/>
    <property type="match status" value="2"/>
</dbReference>
<evidence type="ECO:0000256" key="5">
    <source>
        <dbReference type="ARBA" id="ARBA00022741"/>
    </source>
</evidence>
<dbReference type="Gene3D" id="3.40.50.300">
    <property type="entry name" value="P-loop containing nucleotide triphosphate hydrolases"/>
    <property type="match status" value="2"/>
</dbReference>
<keyword evidence="5 8" id="KW-0547">Nucleotide-binding</keyword>
<dbReference type="InterPro" id="IPR027417">
    <property type="entry name" value="P-loop_NTPase"/>
</dbReference>
<feature type="binding site" evidence="8">
    <location>
        <begin position="123"/>
        <end position="126"/>
    </location>
    <ligand>
        <name>GTP</name>
        <dbReference type="ChEBI" id="CHEBI:37565"/>
        <label>1</label>
    </ligand>
</feature>
<evidence type="ECO:0000259" key="11">
    <source>
        <dbReference type="PROSITE" id="PS51712"/>
    </source>
</evidence>
<feature type="binding site" evidence="8">
    <location>
        <begin position="193"/>
        <end position="200"/>
    </location>
    <ligand>
        <name>GTP</name>
        <dbReference type="ChEBI" id="CHEBI:37565"/>
        <label>2</label>
    </ligand>
</feature>
<dbReference type="STRING" id="1798539.A2994_00950"/>
<comment type="caution">
    <text evidence="12">The sequence shown here is derived from an EMBL/GenBank/DDBJ whole genome shotgun (WGS) entry which is preliminary data.</text>
</comment>
<dbReference type="PIRSF" id="PIRSF006485">
    <property type="entry name" value="GTP-binding_EngA"/>
    <property type="match status" value="1"/>
</dbReference>
<feature type="binding site" evidence="8">
    <location>
        <begin position="305"/>
        <end position="308"/>
    </location>
    <ligand>
        <name>GTP</name>
        <dbReference type="ChEBI" id="CHEBI:37565"/>
        <label>2</label>
    </ligand>
</feature>
<evidence type="ECO:0000256" key="10">
    <source>
        <dbReference type="RuleBase" id="RU004481"/>
    </source>
</evidence>
<dbReference type="InterPro" id="IPR031166">
    <property type="entry name" value="G_ENGA"/>
</dbReference>
<dbReference type="InterPro" id="IPR006073">
    <property type="entry name" value="GTP-bd"/>
</dbReference>
<evidence type="ECO:0000256" key="6">
    <source>
        <dbReference type="ARBA" id="ARBA00023134"/>
    </source>
</evidence>
<feature type="binding site" evidence="8">
    <location>
        <begin position="240"/>
        <end position="244"/>
    </location>
    <ligand>
        <name>GTP</name>
        <dbReference type="ChEBI" id="CHEBI:37565"/>
        <label>2</label>
    </ligand>
</feature>
<name>A0A1F4PPN3_UNCK3</name>
<dbReference type="PRINTS" id="PR00326">
    <property type="entry name" value="GTP1OBG"/>
</dbReference>
<protein>
    <recommendedName>
        <fullName evidence="2 8">GTPase Der</fullName>
    </recommendedName>
    <alternativeName>
        <fullName evidence="7 8">GTP-binding protein EngA</fullName>
    </alternativeName>
</protein>
<dbReference type="GO" id="GO:0042254">
    <property type="term" value="P:ribosome biogenesis"/>
    <property type="evidence" value="ECO:0007669"/>
    <property type="project" value="UniProtKB-KW"/>
</dbReference>
<feature type="binding site" evidence="8">
    <location>
        <begin position="60"/>
        <end position="64"/>
    </location>
    <ligand>
        <name>GTP</name>
        <dbReference type="ChEBI" id="CHEBI:37565"/>
        <label>1</label>
    </ligand>
</feature>
<comment type="similarity">
    <text evidence="1 8 9 10">Belongs to the TRAFAC class TrmE-Era-EngA-EngB-Septin-like GTPase superfamily. EngA (Der) GTPase family.</text>
</comment>
<feature type="domain" description="EngA-type G" evidence="11">
    <location>
        <begin position="187"/>
        <end position="362"/>
    </location>
</feature>
<sequence>MEKTGKYLVAIVGRPNVGKSTLFNRLVGSRQAILSDIPGTTRDVLFGSVTWGKTSFAIADTAGIESEVRSDLEKDILAQTQLAIDSADLILFLADAKTGLQPDDKAAAALIRRLSKPVILVINKAEGTKYDQLVYEFHQLGLGDPQLISAIQGRGIGDILDELVKKLKKIRKTGKASKLGKDAKPVVRVSILGRPNVGKSTLFNQLIGSKRAIVSNQPGTTRDAIVGRVNSDEIEIEFTDTAGLRRPGKIGRGIEYFSSLRALRSLQNVDIALLLMEADEGVIAQDMKVVQMILSEDKGLILVINKWDAVEKDDKLMAGYERYLSQKFPFIPWAPRVYVSALTGQRADKIIATIKTVWQSLNAKIPNKHLNQIISSAVQAKLPTGPRKIPKIYFSSIKQVNPPTITLKVNYPEEIHFSYLRYLEKKVRDHYPLIGAPLRWEIIKSSNKI</sequence>